<dbReference type="Pfam" id="PF03432">
    <property type="entry name" value="Relaxase"/>
    <property type="match status" value="1"/>
</dbReference>
<accession>A0A2T1LT63</accession>
<dbReference type="Proteomes" id="UP000239001">
    <property type="component" value="Unassembled WGS sequence"/>
</dbReference>
<evidence type="ECO:0000313" key="2">
    <source>
        <dbReference type="EMBL" id="PSF33344.1"/>
    </source>
</evidence>
<sequence>MIAKQVQGSNFGKVLNYVHHKSGARLIGSNMVGQDPESLANEFQIASDLRKRVTKCVYHASLSVSPSEQLSDRRWVEISRAYLKGMEFNGSQYAIYRHTDTEHDHIHIIANRIKITDGSVVSDSWQYRRAEVLVRQLEEQFGLFATPCSWNKGKRSPTTGEIRKERRTGEVSSRSQLQIFIQQALNESLSLDEFIEHLSAKDISVRLRKSNEGKIEGISYKLNGVAFQGRQLGRDYSWTSLEANFATKMTDPEIVRSRPNENSKERIRVEAQVSFMPNEAAKPSEDELEPRKMQLRAKYINFATQVRDLPQFSNKENEDIDIGVALLSLKSGHTLEEAKMILTQSDTVRHWHQEFSQDRFLNVAKQYIKQIAEGAVDVLQKYNPRENCL</sequence>
<dbReference type="OrthoDB" id="423968at2"/>
<keyword evidence="3" id="KW-1185">Reference proteome</keyword>
<name>A0A2T1LT63_9CHRO</name>
<dbReference type="RefSeq" id="WP_106458746.1">
    <property type="nucleotide sequence ID" value="NZ_PXOH01000031.1"/>
</dbReference>
<gene>
    <name evidence="2" type="ORF">C7H19_20275</name>
</gene>
<evidence type="ECO:0000313" key="3">
    <source>
        <dbReference type="Proteomes" id="UP000239001"/>
    </source>
</evidence>
<evidence type="ECO:0000259" key="1">
    <source>
        <dbReference type="Pfam" id="PF03432"/>
    </source>
</evidence>
<protein>
    <submittedName>
        <fullName evidence="2">Relaxase</fullName>
    </submittedName>
</protein>
<feature type="domain" description="MobA/VirD2-like nuclease" evidence="1">
    <location>
        <begin position="21"/>
        <end position="143"/>
    </location>
</feature>
<dbReference type="InterPro" id="IPR005094">
    <property type="entry name" value="Endonuclease_MobA/VirD2"/>
</dbReference>
<dbReference type="EMBL" id="PXOH01000031">
    <property type="protein sequence ID" value="PSF33344.1"/>
    <property type="molecule type" value="Genomic_DNA"/>
</dbReference>
<reference evidence="2 3" key="2">
    <citation type="submission" date="2018-03" db="EMBL/GenBank/DDBJ databases">
        <authorList>
            <person name="Keele B.F."/>
        </authorList>
    </citation>
    <scope>NUCLEOTIDE SEQUENCE [LARGE SCALE GENOMIC DNA]</scope>
    <source>
        <strain evidence="2 3">CCALA 016</strain>
    </source>
</reference>
<proteinExistence type="predicted"/>
<comment type="caution">
    <text evidence="2">The sequence shown here is derived from an EMBL/GenBank/DDBJ whole genome shotgun (WGS) entry which is preliminary data.</text>
</comment>
<dbReference type="AlphaFoldDB" id="A0A2T1LT63"/>
<organism evidence="2 3">
    <name type="scientific">Aphanothece hegewaldii CCALA 016</name>
    <dbReference type="NCBI Taxonomy" id="2107694"/>
    <lineage>
        <taxon>Bacteria</taxon>
        <taxon>Bacillati</taxon>
        <taxon>Cyanobacteriota</taxon>
        <taxon>Cyanophyceae</taxon>
        <taxon>Oscillatoriophycideae</taxon>
        <taxon>Chroococcales</taxon>
        <taxon>Aphanothecaceae</taxon>
        <taxon>Aphanothece</taxon>
    </lineage>
</organism>
<reference evidence="2 3" key="1">
    <citation type="submission" date="2018-03" db="EMBL/GenBank/DDBJ databases">
        <title>The ancient ancestry and fast evolution of plastids.</title>
        <authorList>
            <person name="Moore K.R."/>
            <person name="Magnabosco C."/>
            <person name="Momper L."/>
            <person name="Gold D.A."/>
            <person name="Bosak T."/>
            <person name="Fournier G.P."/>
        </authorList>
    </citation>
    <scope>NUCLEOTIDE SEQUENCE [LARGE SCALE GENOMIC DNA]</scope>
    <source>
        <strain evidence="2 3">CCALA 016</strain>
    </source>
</reference>